<evidence type="ECO:0000313" key="1">
    <source>
        <dbReference type="EMBL" id="MQW73458.1"/>
    </source>
</evidence>
<dbReference type="RefSeq" id="WP_153414246.1">
    <property type="nucleotide sequence ID" value="NZ_WISB01000205.1"/>
</dbReference>
<accession>A0A6G1WUM4</accession>
<organism evidence="1">
    <name type="scientific">Sinorhizobium medicae</name>
    <dbReference type="NCBI Taxonomy" id="110321"/>
    <lineage>
        <taxon>Bacteria</taxon>
        <taxon>Pseudomonadati</taxon>
        <taxon>Pseudomonadota</taxon>
        <taxon>Alphaproteobacteria</taxon>
        <taxon>Hyphomicrobiales</taxon>
        <taxon>Rhizobiaceae</taxon>
        <taxon>Sinorhizobium/Ensifer group</taxon>
        <taxon>Sinorhizobium</taxon>
    </lineage>
</organism>
<proteinExistence type="predicted"/>
<reference evidence="1" key="1">
    <citation type="journal article" date="2013" name="Genome Biol.">
        <title>Comparative genomics of the core and accessory genomes of 48 Sinorhizobium strains comprising five genospecies.</title>
        <authorList>
            <person name="Sugawara M."/>
            <person name="Epstein B."/>
            <person name="Badgley B.D."/>
            <person name="Unno T."/>
            <person name="Xu L."/>
            <person name="Reese J."/>
            <person name="Gyaneshwar P."/>
            <person name="Denny R."/>
            <person name="Mudge J."/>
            <person name="Bharti A.K."/>
            <person name="Farmer A.D."/>
            <person name="May G.D."/>
            <person name="Woodward J.E."/>
            <person name="Medigue C."/>
            <person name="Vallenet D."/>
            <person name="Lajus A."/>
            <person name="Rouy Z."/>
            <person name="Martinez-Vaz B."/>
            <person name="Tiffin P."/>
            <person name="Young N.D."/>
            <person name="Sadowsky M.J."/>
        </authorList>
    </citation>
    <scope>NUCLEOTIDE SEQUENCE</scope>
    <source>
        <strain evidence="1">M1</strain>
    </source>
</reference>
<name>A0A6G1WUM4_9HYPH</name>
<gene>
    <name evidence="1" type="ORF">GHJ91_31505</name>
</gene>
<dbReference type="EMBL" id="WISB01000205">
    <property type="protein sequence ID" value="MQW73458.1"/>
    <property type="molecule type" value="Genomic_DNA"/>
</dbReference>
<sequence length="63" mass="6282">MTQYVGLALANGGSVIINPALVAAIEAHGNGSIIHLAVPTSGGDHLTYIAAGTPKEVMKSLGL</sequence>
<dbReference type="AlphaFoldDB" id="A0A6G1WUM4"/>
<protein>
    <submittedName>
        <fullName evidence="1">Uncharacterized protein</fullName>
    </submittedName>
</protein>
<comment type="caution">
    <text evidence="1">The sequence shown here is derived from an EMBL/GenBank/DDBJ whole genome shotgun (WGS) entry which is preliminary data.</text>
</comment>